<dbReference type="EMBL" id="CP009123">
    <property type="protein sequence ID" value="AJA11639.1"/>
    <property type="molecule type" value="Genomic_DNA"/>
</dbReference>
<dbReference type="KEGG" id="sphk:SKP52_23985"/>
<feature type="compositionally biased region" description="Basic residues" evidence="1">
    <location>
        <begin position="187"/>
        <end position="196"/>
    </location>
</feature>
<protein>
    <submittedName>
        <fullName evidence="2">Uncharacterized protein</fullName>
    </submittedName>
</protein>
<name>A0A0A7PNS1_9SPHN</name>
<geneLocation type="plasmid" evidence="2 3">
    <name>pSfKp5.2</name>
</geneLocation>
<dbReference type="OrthoDB" id="7447189at2"/>
<feature type="region of interest" description="Disordered" evidence="1">
    <location>
        <begin position="176"/>
        <end position="196"/>
    </location>
</feature>
<keyword evidence="3" id="KW-1185">Reference proteome</keyword>
<evidence type="ECO:0000313" key="3">
    <source>
        <dbReference type="Proteomes" id="UP000030907"/>
    </source>
</evidence>
<dbReference type="AlphaFoldDB" id="A0A0A7PNS1"/>
<organism evidence="2 3">
    <name type="scientific">Sphingopyxis fribergensis</name>
    <dbReference type="NCBI Taxonomy" id="1515612"/>
    <lineage>
        <taxon>Bacteria</taxon>
        <taxon>Pseudomonadati</taxon>
        <taxon>Pseudomonadota</taxon>
        <taxon>Alphaproteobacteria</taxon>
        <taxon>Sphingomonadales</taxon>
        <taxon>Sphingomonadaceae</taxon>
        <taxon>Sphingopyxis</taxon>
    </lineage>
</organism>
<keyword evidence="2" id="KW-0614">Plasmid</keyword>
<dbReference type="Proteomes" id="UP000030907">
    <property type="component" value="Plasmid pSfKp5.2"/>
</dbReference>
<evidence type="ECO:0000256" key="1">
    <source>
        <dbReference type="SAM" id="MobiDB-lite"/>
    </source>
</evidence>
<accession>A0A0A7PNS1</accession>
<dbReference type="HOGENOM" id="CLU_1389435_0_0_5"/>
<gene>
    <name evidence="2" type="ORF">SKP52_23985</name>
</gene>
<reference evidence="2 3" key="1">
    <citation type="journal article" date="2015" name="Int. J. Syst. Evol. Microbiol.">
        <title>Description of Sphingopyxis fribergensis sp. nov. - a soil bacterium with the ability to degrade styrene and phenylacetic acid.</title>
        <authorList>
            <person name="Oelschlagel M."/>
            <person name="Ruckert C."/>
            <person name="Kalinowski J."/>
            <person name="Schmidt G."/>
            <person name="Schlomann M."/>
            <person name="Tischler D."/>
        </authorList>
    </citation>
    <scope>NUCLEOTIDE SEQUENCE [LARGE SCALE GENOMIC DNA]</scope>
    <source>
        <strain evidence="2 3">Kp5.2</strain>
        <plasmid evidence="2">pSfKp5.2</plasmid>
    </source>
</reference>
<evidence type="ECO:0000313" key="2">
    <source>
        <dbReference type="EMBL" id="AJA11639.1"/>
    </source>
</evidence>
<sequence>MRFTPHQGIYAYERTNRKLKAAERRLRLDREKFPLFAAEIAESQPTPEELLDARGRAFVENQQANRDREARNWWRARAELRAIAEPDRAAFIRYWGRCKCPGNACYLLTYINMFRDGRLIVHEGEVRPRSDVEWERDRKAKIAAMSDLELDVMIQTHISPLLAEWGREERRRRAELSAAVPPARSSSMRRKRRGVR</sequence>
<proteinExistence type="predicted"/>
<dbReference type="RefSeq" id="WP_037554248.1">
    <property type="nucleotide sequence ID" value="NZ_CP009123.1"/>
</dbReference>